<dbReference type="PANTHER" id="PTHR14614">
    <property type="entry name" value="HEPATOCELLULAR CARCINOMA-ASSOCIATED ANTIGEN"/>
    <property type="match status" value="1"/>
</dbReference>
<sequence>MSPSSVHKLQNSSYRKDAHKPSEYEEIKRAYAAGDYTTTINLLTLLLGNTAWEKVDFEQGYSREHLILMRAICFQQLREFEHVLSDTTEVLRSSPNNHYHLILAFWLRSLAHESYDKWEKAKKDLEDLKSLIIESGRNIANVSEEVTFSLLPCMAPLFNVSRNNTVTINLGCVLDRLRRVTELVNKEIARLSNMSQTFRLIDNDASAFGELTKKFHYRLLLRRPVHPHVHVNMWYTMDLMFSSEMGLFKKEDMQGIKGYALEIKLLNMDGDDQKVNLKVEVRPMSVESCEWSGLDVTEWAGVQAGGKGGLEFRVVNVDSKALSSSLGQKRFLYIYPIMKMVDQENGFTHGGCDENERELSLVPLVVGPIHIVNCNSHFTSCINHKLANGNNYLSTPDPTSPGDESTLQDFKFHSSQETSRKTKCSWGMDNYLVHNYRGFILPNEKYLLIKELWDVGIPGKVWDSAFIVVQMFKDRIFQDPGIFRGKRILDLSTGTGFAGLYLASLVAGLSRSGNSEHKFKTNVILTDLEHALNLIRANYTLNKKLFESNDEVIIEIKSLKWGDRSKAKNLGVIDYVIASDVVYEPDFFDSLIQTFVTVCTPGRTKIYLGYKRRGLTVVEEKKFFAKLQKKFKMNSLQGLPNVEEEGQVYIYELSR</sequence>
<dbReference type="InterPro" id="IPR019410">
    <property type="entry name" value="Methyltransf_16"/>
</dbReference>
<evidence type="ECO:0000313" key="2">
    <source>
        <dbReference type="EMBL" id="CAG8592709.1"/>
    </source>
</evidence>
<dbReference type="Gene3D" id="3.40.50.150">
    <property type="entry name" value="Vaccinia Virus protein VP39"/>
    <property type="match status" value="1"/>
</dbReference>
<dbReference type="OrthoDB" id="407325at2759"/>
<feature type="compositionally biased region" description="Polar residues" evidence="1">
    <location>
        <begin position="1"/>
        <end position="13"/>
    </location>
</feature>
<organism evidence="2 3">
    <name type="scientific">Acaulospora morrowiae</name>
    <dbReference type="NCBI Taxonomy" id="94023"/>
    <lineage>
        <taxon>Eukaryota</taxon>
        <taxon>Fungi</taxon>
        <taxon>Fungi incertae sedis</taxon>
        <taxon>Mucoromycota</taxon>
        <taxon>Glomeromycotina</taxon>
        <taxon>Glomeromycetes</taxon>
        <taxon>Diversisporales</taxon>
        <taxon>Acaulosporaceae</taxon>
        <taxon>Acaulospora</taxon>
    </lineage>
</organism>
<proteinExistence type="predicted"/>
<gene>
    <name evidence="2" type="ORF">AMORRO_LOCUS7417</name>
</gene>
<dbReference type="Pfam" id="PF10294">
    <property type="entry name" value="Methyltransf_16"/>
    <property type="match status" value="1"/>
</dbReference>
<keyword evidence="3" id="KW-1185">Reference proteome</keyword>
<feature type="region of interest" description="Disordered" evidence="1">
    <location>
        <begin position="1"/>
        <end position="20"/>
    </location>
</feature>
<dbReference type="EMBL" id="CAJVPV010005566">
    <property type="protein sequence ID" value="CAG8592709.1"/>
    <property type="molecule type" value="Genomic_DNA"/>
</dbReference>
<evidence type="ECO:0000256" key="1">
    <source>
        <dbReference type="SAM" id="MobiDB-lite"/>
    </source>
</evidence>
<evidence type="ECO:0000313" key="3">
    <source>
        <dbReference type="Proteomes" id="UP000789342"/>
    </source>
</evidence>
<dbReference type="Proteomes" id="UP000789342">
    <property type="component" value="Unassembled WGS sequence"/>
</dbReference>
<dbReference type="SUPFAM" id="SSF53335">
    <property type="entry name" value="S-adenosyl-L-methionine-dependent methyltransferases"/>
    <property type="match status" value="1"/>
</dbReference>
<comment type="caution">
    <text evidence="2">The sequence shown here is derived from an EMBL/GenBank/DDBJ whole genome shotgun (WGS) entry which is preliminary data.</text>
</comment>
<dbReference type="InterPro" id="IPR011990">
    <property type="entry name" value="TPR-like_helical_dom_sf"/>
</dbReference>
<reference evidence="2" key="1">
    <citation type="submission" date="2021-06" db="EMBL/GenBank/DDBJ databases">
        <authorList>
            <person name="Kallberg Y."/>
            <person name="Tangrot J."/>
            <person name="Rosling A."/>
        </authorList>
    </citation>
    <scope>NUCLEOTIDE SEQUENCE</scope>
    <source>
        <strain evidence="2">CL551</strain>
    </source>
</reference>
<dbReference type="SUPFAM" id="SSF48452">
    <property type="entry name" value="TPR-like"/>
    <property type="match status" value="1"/>
</dbReference>
<dbReference type="AlphaFoldDB" id="A0A9N9C9W6"/>
<protein>
    <submittedName>
        <fullName evidence="2">17787_t:CDS:1</fullName>
    </submittedName>
</protein>
<accession>A0A9N9C9W6</accession>
<dbReference type="InterPro" id="IPR029063">
    <property type="entry name" value="SAM-dependent_MTases_sf"/>
</dbReference>
<name>A0A9N9C9W6_9GLOM</name>
<dbReference type="Gene3D" id="1.25.40.10">
    <property type="entry name" value="Tetratricopeptide repeat domain"/>
    <property type="match status" value="1"/>
</dbReference>